<keyword evidence="4" id="KW-1185">Reference proteome</keyword>
<dbReference type="KEGG" id="pgv:SL003B_3603"/>
<organism evidence="3 4">
    <name type="scientific">Polymorphum gilvum (strain LMG 25793 / CGMCC 1.9160 / SL003B-26A1)</name>
    <dbReference type="NCBI Taxonomy" id="991905"/>
    <lineage>
        <taxon>Bacteria</taxon>
        <taxon>Pseudomonadati</taxon>
        <taxon>Pseudomonadota</taxon>
        <taxon>Alphaproteobacteria</taxon>
        <taxon>Rhodobacterales</taxon>
        <taxon>Paracoccaceae</taxon>
        <taxon>Polymorphum</taxon>
    </lineage>
</organism>
<sequence length="147" mass="16047">MAPRNSRDALLEKRRRIEAQLKALDARDREQQRKDDTRRKIIIGGLVMAEMESDADLRAAVRRLIEEKAGDKDRDFLAEWLASVASPSLEDAAGSRQAQAPKAAPPVPQETPHTAAREAPAKSSLILPGQGGTADKPPSKPSIILRP</sequence>
<dbReference type="HOGENOM" id="CLU_1766313_0_0_5"/>
<feature type="region of interest" description="Disordered" evidence="2">
    <location>
        <begin position="89"/>
        <end position="147"/>
    </location>
</feature>
<evidence type="ECO:0000313" key="3">
    <source>
        <dbReference type="EMBL" id="ADZ72025.1"/>
    </source>
</evidence>
<feature type="coiled-coil region" evidence="1">
    <location>
        <begin position="7"/>
        <end position="34"/>
    </location>
</feature>
<gene>
    <name evidence="3" type="ordered locus">SL003B_3603</name>
</gene>
<protein>
    <recommendedName>
        <fullName evidence="5">Mobilization protein</fullName>
    </recommendedName>
</protein>
<dbReference type="Proteomes" id="UP000008130">
    <property type="component" value="Chromosome"/>
</dbReference>
<dbReference type="EMBL" id="CP002568">
    <property type="protein sequence ID" value="ADZ72025.1"/>
    <property type="molecule type" value="Genomic_DNA"/>
</dbReference>
<evidence type="ECO:0000313" key="4">
    <source>
        <dbReference type="Proteomes" id="UP000008130"/>
    </source>
</evidence>
<dbReference type="AlphaFoldDB" id="F2J1W4"/>
<dbReference type="RefSeq" id="WP_013654334.1">
    <property type="nucleotide sequence ID" value="NC_015259.1"/>
</dbReference>
<accession>F2J1W4</accession>
<reference evidence="3 4" key="1">
    <citation type="journal article" date="2011" name="J. Bacteriol.">
        <title>Complete genome sequence of Polymorphum gilvum SL003B-26A1T, a crude oil-degrading bacterium from oil-polluted saline soil.</title>
        <authorList>
            <person name="Li S.G."/>
            <person name="Tang Y.Q."/>
            <person name="Nie Y."/>
            <person name="Cai M."/>
            <person name="Wu X.L."/>
        </authorList>
    </citation>
    <scope>NUCLEOTIDE SEQUENCE [LARGE SCALE GENOMIC DNA]</scope>
    <source>
        <strain evidence="4">LMG 25793 / CGMCC 1.9160 / SL003B-26A1</strain>
    </source>
</reference>
<name>F2J1W4_POLGS</name>
<evidence type="ECO:0000256" key="1">
    <source>
        <dbReference type="SAM" id="Coils"/>
    </source>
</evidence>
<dbReference type="OrthoDB" id="8454254at2"/>
<dbReference type="PATRIC" id="fig|991905.3.peg.3721"/>
<evidence type="ECO:0000256" key="2">
    <source>
        <dbReference type="SAM" id="MobiDB-lite"/>
    </source>
</evidence>
<proteinExistence type="predicted"/>
<evidence type="ECO:0008006" key="5">
    <source>
        <dbReference type="Google" id="ProtNLM"/>
    </source>
</evidence>
<keyword evidence="1" id="KW-0175">Coiled coil</keyword>